<organism evidence="2 3">
    <name type="scientific">Sclerotinia trifoliorum</name>
    <dbReference type="NCBI Taxonomy" id="28548"/>
    <lineage>
        <taxon>Eukaryota</taxon>
        <taxon>Fungi</taxon>
        <taxon>Dikarya</taxon>
        <taxon>Ascomycota</taxon>
        <taxon>Pezizomycotina</taxon>
        <taxon>Leotiomycetes</taxon>
        <taxon>Helotiales</taxon>
        <taxon>Sclerotiniaceae</taxon>
        <taxon>Sclerotinia</taxon>
    </lineage>
</organism>
<dbReference type="EMBL" id="CAJHIA010000032">
    <property type="protein sequence ID" value="CAD6448514.1"/>
    <property type="molecule type" value="Genomic_DNA"/>
</dbReference>
<dbReference type="AlphaFoldDB" id="A0A8H2W138"/>
<feature type="region of interest" description="Disordered" evidence="1">
    <location>
        <begin position="680"/>
        <end position="766"/>
    </location>
</feature>
<evidence type="ECO:0000256" key="1">
    <source>
        <dbReference type="SAM" id="MobiDB-lite"/>
    </source>
</evidence>
<protein>
    <submittedName>
        <fullName evidence="2">2d174b5d-fd00-4191-816f-e42350dcf1be-CDS</fullName>
    </submittedName>
</protein>
<comment type="caution">
    <text evidence="2">The sequence shown here is derived from an EMBL/GenBank/DDBJ whole genome shotgun (WGS) entry which is preliminary data.</text>
</comment>
<keyword evidence="3" id="KW-1185">Reference proteome</keyword>
<gene>
    <name evidence="2" type="ORF">SCLTRI_LOCUS8306</name>
</gene>
<evidence type="ECO:0000313" key="2">
    <source>
        <dbReference type="EMBL" id="CAD6448514.1"/>
    </source>
</evidence>
<name>A0A8H2W138_9HELO</name>
<dbReference type="Proteomes" id="UP000624404">
    <property type="component" value="Unassembled WGS sequence"/>
</dbReference>
<evidence type="ECO:0000313" key="3">
    <source>
        <dbReference type="Proteomes" id="UP000624404"/>
    </source>
</evidence>
<proteinExistence type="predicted"/>
<sequence length="779" mass="87373">MAFSFKFSSESSTVPKIKYESNNLKYYMSGTDINLTETPSTLVCDSERPLSNHKPISVSFKSNTKRLEWSKNTYIGNASDGFWDPEHGACNLTFKWSAKGQWKGSQNMKDHPNQLGITFNFDNTFGVEVNAEGASFWNSLLGKVDSVPSEYSSLKPPAPTIDLKLKPLDYFLTTNLLLPGEQVFIADSPVPENSGIQSGLMTPRDTILTGQIATSLAGKNMRIKALNAHRLLSGQAMVAEPSPPPTGLNGWKEALLSFPDNKILADMLLCYSKATDKTDAAIESVLASHNFKDLIDADFFALWGTSMDQLINPKSTTQAAPKLAEAAGIRSIDLRLFGAIYAVAQPKDAEGEQFMIHPTRGTIVFGRDEITPLQTFDTNTQKTVITWTRKSGYTYAASFSVVWDSQLEQLGVECAGTVHSRDGGTVPFQAFSKGYPSKGDNNPPTGNLLNLQQQQQQDPASSAGLWIGMIAGSLTILCFGVGCIKSWRGRRQQIRQDQAAYNSLIQFAAGLSARAAREKYGDHRGATEEAFQDLERRVETDIKDKIRELTHQDKNFWKKMENDANFKKDTMQALFDVASDRVKREVDRFASVPTGLMQEQLDGNPIYQGVTTEQKHDITIEFVQEELSNLENNLEKPGESGESYVESLSHTILEIQEIAEIEKSQETVLNESLKIDHDIAESEAETSKRQKESDHLQEEFNNEKNEEMREIRKKELDKANDRLNESKDKTENEVKKREEIKSEKTKLETEHKEKTEKKEKLEKNVKEAKKEVFQRKLVL</sequence>
<accession>A0A8H2W138</accession>
<dbReference type="OrthoDB" id="5231148at2759"/>
<reference evidence="2" key="1">
    <citation type="submission" date="2020-10" db="EMBL/GenBank/DDBJ databases">
        <authorList>
            <person name="Kusch S."/>
        </authorList>
    </citation>
    <scope>NUCLEOTIDE SEQUENCE</scope>
    <source>
        <strain evidence="2">SwB9</strain>
    </source>
</reference>